<accession>A0A3Q2QEF6</accession>
<protein>
    <recommendedName>
        <fullName evidence="5">CSC1/OSCA1-like 7TM region domain-containing protein</fullName>
    </recommendedName>
</protein>
<dbReference type="InterPro" id="IPR045122">
    <property type="entry name" value="Csc1-like"/>
</dbReference>
<proteinExistence type="predicted"/>
<dbReference type="PANTHER" id="PTHR13018">
    <property type="entry name" value="PROBABLE MEMBRANE PROTEIN DUF221-RELATED"/>
    <property type="match status" value="1"/>
</dbReference>
<dbReference type="GO" id="GO:0005227">
    <property type="term" value="F:calcium-activated cation channel activity"/>
    <property type="evidence" value="ECO:0007669"/>
    <property type="project" value="InterPro"/>
</dbReference>
<reference evidence="3" key="1">
    <citation type="submission" date="2025-08" db="UniProtKB">
        <authorList>
            <consortium name="Ensembl"/>
        </authorList>
    </citation>
    <scope>IDENTIFICATION</scope>
</reference>
<reference evidence="3" key="2">
    <citation type="submission" date="2025-09" db="UniProtKB">
        <authorList>
            <consortium name="Ensembl"/>
        </authorList>
    </citation>
    <scope>IDENTIFICATION</scope>
</reference>
<feature type="transmembrane region" description="Helical" evidence="2">
    <location>
        <begin position="61"/>
        <end position="83"/>
    </location>
</feature>
<evidence type="ECO:0000313" key="4">
    <source>
        <dbReference type="Proteomes" id="UP000265000"/>
    </source>
</evidence>
<keyword evidence="4" id="KW-1185">Reference proteome</keyword>
<keyword evidence="2" id="KW-0812">Transmembrane</keyword>
<dbReference type="AlphaFoldDB" id="A0A3Q2QEF6"/>
<name>A0A3Q2QEF6_FUNHE</name>
<dbReference type="STRING" id="8078.ENSFHEP00000024747"/>
<dbReference type="GO" id="GO:0005886">
    <property type="term" value="C:plasma membrane"/>
    <property type="evidence" value="ECO:0007669"/>
    <property type="project" value="TreeGrafter"/>
</dbReference>
<organism evidence="3 4">
    <name type="scientific">Fundulus heteroclitus</name>
    <name type="common">Killifish</name>
    <name type="synonym">Mummichog</name>
    <dbReference type="NCBI Taxonomy" id="8078"/>
    <lineage>
        <taxon>Eukaryota</taxon>
        <taxon>Metazoa</taxon>
        <taxon>Chordata</taxon>
        <taxon>Craniata</taxon>
        <taxon>Vertebrata</taxon>
        <taxon>Euteleostomi</taxon>
        <taxon>Actinopterygii</taxon>
        <taxon>Neopterygii</taxon>
        <taxon>Teleostei</taxon>
        <taxon>Neoteleostei</taxon>
        <taxon>Acanthomorphata</taxon>
        <taxon>Ovalentaria</taxon>
        <taxon>Atherinomorphae</taxon>
        <taxon>Cyprinodontiformes</taxon>
        <taxon>Fundulidae</taxon>
        <taxon>Fundulus</taxon>
    </lineage>
</organism>
<sequence length="186" mass="20717">MYMLLKHLVDRYNMYYAYLPSKLDKKIHSAAVTQVVAAPILCLFWLLFFSTVRTFETPTSMFTLVVLVVTIVVCLSHVCFGHFKYLSAHNYKIDTKESEVDAVKNGRPARSSSSPTTKSQQQPAPQQQMYIAQVLQDPNSDEPGGGSSEEDRGSSQDEEMLNGGSSINEADFQSGEDSLIANEVHQ</sequence>
<evidence type="ECO:0000256" key="2">
    <source>
        <dbReference type="SAM" id="Phobius"/>
    </source>
</evidence>
<dbReference type="PANTHER" id="PTHR13018:SF38">
    <property type="entry name" value="CSC1-LIKE PROTEIN 2"/>
    <property type="match status" value="1"/>
</dbReference>
<feature type="transmembrane region" description="Helical" evidence="2">
    <location>
        <begin position="30"/>
        <end position="49"/>
    </location>
</feature>
<keyword evidence="2" id="KW-1133">Transmembrane helix</keyword>
<feature type="compositionally biased region" description="Low complexity" evidence="1">
    <location>
        <begin position="108"/>
        <end position="128"/>
    </location>
</feature>
<dbReference type="Proteomes" id="UP000265000">
    <property type="component" value="Unplaced"/>
</dbReference>
<dbReference type="GeneTree" id="ENSGT00940000157084"/>
<evidence type="ECO:0000256" key="1">
    <source>
        <dbReference type="SAM" id="MobiDB-lite"/>
    </source>
</evidence>
<keyword evidence="2" id="KW-0472">Membrane</keyword>
<feature type="region of interest" description="Disordered" evidence="1">
    <location>
        <begin position="103"/>
        <end position="186"/>
    </location>
</feature>
<evidence type="ECO:0000313" key="3">
    <source>
        <dbReference type="Ensembl" id="ENSFHEP00000024747.1"/>
    </source>
</evidence>
<evidence type="ECO:0008006" key="5">
    <source>
        <dbReference type="Google" id="ProtNLM"/>
    </source>
</evidence>
<dbReference type="Ensembl" id="ENSFHET00000006982.1">
    <property type="protein sequence ID" value="ENSFHEP00000024747.1"/>
    <property type="gene ID" value="ENSFHEG00000006523.1"/>
</dbReference>